<dbReference type="EMBL" id="KB310806">
    <property type="protein sequence ID" value="ELT90708.1"/>
    <property type="molecule type" value="Genomic_DNA"/>
</dbReference>
<reference evidence="2" key="3">
    <citation type="submission" date="2015-06" db="UniProtKB">
        <authorList>
            <consortium name="EnsemblMetazoa"/>
        </authorList>
    </citation>
    <scope>IDENTIFICATION</scope>
</reference>
<dbReference type="EMBL" id="AMQN01014204">
    <property type="status" value="NOT_ANNOTATED_CDS"/>
    <property type="molecule type" value="Genomic_DNA"/>
</dbReference>
<gene>
    <name evidence="1" type="ORF">CAPTEDRAFT_228774</name>
</gene>
<accession>R7TAE9</accession>
<evidence type="ECO:0000313" key="3">
    <source>
        <dbReference type="Proteomes" id="UP000014760"/>
    </source>
</evidence>
<sequence length="179" mass="19681">MTQDELAARPASGGLLIIGRRTNVNVTDLDSARTLSEVAHKKGTLFITNAEDYFITTKSGMPWHVIPDLVIGRPGYDNWLVARAIDWKATVVDASDAVLAVHQTGSDGNLAGWSTSDETLCINRNIVGEFDYRPGHSKCCPHVAQKDISGVTRIFRRNQISKDCFRIGRQPKGKDAKCI</sequence>
<evidence type="ECO:0000313" key="1">
    <source>
        <dbReference type="EMBL" id="ELT90708.1"/>
    </source>
</evidence>
<dbReference type="AlphaFoldDB" id="R7TAE9"/>
<dbReference type="EnsemblMetazoa" id="CapteT228774">
    <property type="protein sequence ID" value="CapteP228774"/>
    <property type="gene ID" value="CapteG228774"/>
</dbReference>
<protein>
    <submittedName>
        <fullName evidence="1 2">Uncharacterized protein</fullName>
    </submittedName>
</protein>
<dbReference type="OrthoDB" id="6046730at2759"/>
<dbReference type="Proteomes" id="UP000014760">
    <property type="component" value="Unassembled WGS sequence"/>
</dbReference>
<proteinExistence type="predicted"/>
<keyword evidence="3" id="KW-1185">Reference proteome</keyword>
<dbReference type="HOGENOM" id="CLU_1504866_0_0_1"/>
<evidence type="ECO:0000313" key="2">
    <source>
        <dbReference type="EnsemblMetazoa" id="CapteP228774"/>
    </source>
</evidence>
<organism evidence="1">
    <name type="scientific">Capitella teleta</name>
    <name type="common">Polychaete worm</name>
    <dbReference type="NCBI Taxonomy" id="283909"/>
    <lineage>
        <taxon>Eukaryota</taxon>
        <taxon>Metazoa</taxon>
        <taxon>Spiralia</taxon>
        <taxon>Lophotrochozoa</taxon>
        <taxon>Annelida</taxon>
        <taxon>Polychaeta</taxon>
        <taxon>Sedentaria</taxon>
        <taxon>Scolecida</taxon>
        <taxon>Capitellidae</taxon>
        <taxon>Capitella</taxon>
    </lineage>
</organism>
<name>R7TAE9_CAPTE</name>
<reference evidence="3" key="1">
    <citation type="submission" date="2012-12" db="EMBL/GenBank/DDBJ databases">
        <authorList>
            <person name="Hellsten U."/>
            <person name="Grimwood J."/>
            <person name="Chapman J.A."/>
            <person name="Shapiro H."/>
            <person name="Aerts A."/>
            <person name="Otillar R.P."/>
            <person name="Terry A.Y."/>
            <person name="Boore J.L."/>
            <person name="Simakov O."/>
            <person name="Marletaz F."/>
            <person name="Cho S.-J."/>
            <person name="Edsinger-Gonzales E."/>
            <person name="Havlak P."/>
            <person name="Kuo D.-H."/>
            <person name="Larsson T."/>
            <person name="Lv J."/>
            <person name="Arendt D."/>
            <person name="Savage R."/>
            <person name="Osoegawa K."/>
            <person name="de Jong P."/>
            <person name="Lindberg D.R."/>
            <person name="Seaver E.C."/>
            <person name="Weisblat D.A."/>
            <person name="Putnam N.H."/>
            <person name="Grigoriev I.V."/>
            <person name="Rokhsar D.S."/>
        </authorList>
    </citation>
    <scope>NUCLEOTIDE SEQUENCE</scope>
    <source>
        <strain evidence="3">I ESC-2004</strain>
    </source>
</reference>
<reference evidence="1 3" key="2">
    <citation type="journal article" date="2013" name="Nature">
        <title>Insights into bilaterian evolution from three spiralian genomes.</title>
        <authorList>
            <person name="Simakov O."/>
            <person name="Marletaz F."/>
            <person name="Cho S.J."/>
            <person name="Edsinger-Gonzales E."/>
            <person name="Havlak P."/>
            <person name="Hellsten U."/>
            <person name="Kuo D.H."/>
            <person name="Larsson T."/>
            <person name="Lv J."/>
            <person name="Arendt D."/>
            <person name="Savage R."/>
            <person name="Osoegawa K."/>
            <person name="de Jong P."/>
            <person name="Grimwood J."/>
            <person name="Chapman J.A."/>
            <person name="Shapiro H."/>
            <person name="Aerts A."/>
            <person name="Otillar R.P."/>
            <person name="Terry A.Y."/>
            <person name="Boore J.L."/>
            <person name="Grigoriev I.V."/>
            <person name="Lindberg D.R."/>
            <person name="Seaver E.C."/>
            <person name="Weisblat D.A."/>
            <person name="Putnam N.H."/>
            <person name="Rokhsar D.S."/>
        </authorList>
    </citation>
    <scope>NUCLEOTIDE SEQUENCE</scope>
    <source>
        <strain evidence="1 3">I ESC-2004</strain>
    </source>
</reference>